<feature type="compositionally biased region" description="Basic and acidic residues" evidence="1">
    <location>
        <begin position="143"/>
        <end position="156"/>
    </location>
</feature>
<protein>
    <recommendedName>
        <fullName evidence="3">Histone deacetylase 14</fullName>
    </recommendedName>
</protein>
<accession>A0A6L2M379</accession>
<evidence type="ECO:0008006" key="3">
    <source>
        <dbReference type="Google" id="ProtNLM"/>
    </source>
</evidence>
<sequence>NMANENVLAPAPIRSDDQIFPFAAWANTGIPIKKGKKTKPHVIPYFRFTKLIIYYLGRIHNIHQRSGSSLNLVEDDLSLGNLKFIPKGEIDEVFGMQIPKELITNNIRNAPYYNAYLKMAAKHDKKITAKDGGKKKAASKSRPPPERVLVEEDQARPDPGQSHVALARLDPEPMNDDFVATMYPQNLDAYTFGDQFFNDKPTKEEPDILNMDTKVESMVTISIHQASSSAHPLFTPVIDLIPLKLDQTNRAFASRVFTLELRDLPHKINKTVNEVVKEVVHVALQAPLRDRFRELPEADMKEFLHERMLKSGSYKSLPEHVALYKALEVSIECSKQDAFLTEKDKSRKRRCDDQDRPPPPPDSDLSKKKRHDSDVSGSKHLHLLIPQPGKLLTLVKLRPAPSSKNLEDTDTAHLPKIKTRPDWLKPVPEEDRPKTPKPDWIIPPMIYQKLRTIGPMHLPARIKIQMNTSYYNRVAI</sequence>
<proteinExistence type="predicted"/>
<dbReference type="EMBL" id="BKCJ010005677">
    <property type="protein sequence ID" value="GEU68050.1"/>
    <property type="molecule type" value="Genomic_DNA"/>
</dbReference>
<feature type="region of interest" description="Disordered" evidence="1">
    <location>
        <begin position="342"/>
        <end position="381"/>
    </location>
</feature>
<feature type="region of interest" description="Disordered" evidence="1">
    <location>
        <begin position="127"/>
        <end position="161"/>
    </location>
</feature>
<name>A0A6L2M379_TANCI</name>
<feature type="compositionally biased region" description="Basic and acidic residues" evidence="1">
    <location>
        <begin position="342"/>
        <end position="356"/>
    </location>
</feature>
<evidence type="ECO:0000256" key="1">
    <source>
        <dbReference type="SAM" id="MobiDB-lite"/>
    </source>
</evidence>
<gene>
    <name evidence="2" type="ORF">Tci_040028</name>
</gene>
<dbReference type="AlphaFoldDB" id="A0A6L2M379"/>
<organism evidence="2">
    <name type="scientific">Tanacetum cinerariifolium</name>
    <name type="common">Dalmatian daisy</name>
    <name type="synonym">Chrysanthemum cinerariifolium</name>
    <dbReference type="NCBI Taxonomy" id="118510"/>
    <lineage>
        <taxon>Eukaryota</taxon>
        <taxon>Viridiplantae</taxon>
        <taxon>Streptophyta</taxon>
        <taxon>Embryophyta</taxon>
        <taxon>Tracheophyta</taxon>
        <taxon>Spermatophyta</taxon>
        <taxon>Magnoliopsida</taxon>
        <taxon>eudicotyledons</taxon>
        <taxon>Gunneridae</taxon>
        <taxon>Pentapetalae</taxon>
        <taxon>asterids</taxon>
        <taxon>campanulids</taxon>
        <taxon>Asterales</taxon>
        <taxon>Asteraceae</taxon>
        <taxon>Asteroideae</taxon>
        <taxon>Anthemideae</taxon>
        <taxon>Anthemidinae</taxon>
        <taxon>Tanacetum</taxon>
    </lineage>
</organism>
<comment type="caution">
    <text evidence="2">The sequence shown here is derived from an EMBL/GenBank/DDBJ whole genome shotgun (WGS) entry which is preliminary data.</text>
</comment>
<reference evidence="2" key="1">
    <citation type="journal article" date="2019" name="Sci. Rep.">
        <title>Draft genome of Tanacetum cinerariifolium, the natural source of mosquito coil.</title>
        <authorList>
            <person name="Yamashiro T."/>
            <person name="Shiraishi A."/>
            <person name="Satake H."/>
            <person name="Nakayama K."/>
        </authorList>
    </citation>
    <scope>NUCLEOTIDE SEQUENCE</scope>
</reference>
<feature type="non-terminal residue" evidence="2">
    <location>
        <position position="1"/>
    </location>
</feature>
<evidence type="ECO:0000313" key="2">
    <source>
        <dbReference type="EMBL" id="GEU68050.1"/>
    </source>
</evidence>